<evidence type="ECO:0000313" key="2">
    <source>
        <dbReference type="Proteomes" id="UP000266861"/>
    </source>
</evidence>
<evidence type="ECO:0000313" key="1">
    <source>
        <dbReference type="EMBL" id="RHZ64769.1"/>
    </source>
</evidence>
<proteinExistence type="predicted"/>
<protein>
    <submittedName>
        <fullName evidence="1">Uncharacterized protein</fullName>
    </submittedName>
</protein>
<organism evidence="1 2">
    <name type="scientific">Diversispora epigaea</name>
    <dbReference type="NCBI Taxonomy" id="1348612"/>
    <lineage>
        <taxon>Eukaryota</taxon>
        <taxon>Fungi</taxon>
        <taxon>Fungi incertae sedis</taxon>
        <taxon>Mucoromycota</taxon>
        <taxon>Glomeromycotina</taxon>
        <taxon>Glomeromycetes</taxon>
        <taxon>Diversisporales</taxon>
        <taxon>Diversisporaceae</taxon>
        <taxon>Diversispora</taxon>
    </lineage>
</organism>
<keyword evidence="2" id="KW-1185">Reference proteome</keyword>
<sequence length="116" mass="13391">MYCTRCKEYRNSRYSSCKNSCDSGDCEHICATCGQHSLIDSEVVCVGKQLGLNQNNPILEDFQKLKAQVNAGGWRDEFTMEISQRTVEGYFGPKRYIVYDKNKKFQYTGVTFHTDY</sequence>
<gene>
    <name evidence="1" type="ORF">Glove_320g53</name>
</gene>
<name>A0A397HNN7_9GLOM</name>
<dbReference type="Proteomes" id="UP000266861">
    <property type="component" value="Unassembled WGS sequence"/>
</dbReference>
<dbReference type="EMBL" id="PQFF01000292">
    <property type="protein sequence ID" value="RHZ64769.1"/>
    <property type="molecule type" value="Genomic_DNA"/>
</dbReference>
<accession>A0A397HNN7</accession>
<comment type="caution">
    <text evidence="1">The sequence shown here is derived from an EMBL/GenBank/DDBJ whole genome shotgun (WGS) entry which is preliminary data.</text>
</comment>
<reference evidence="1 2" key="1">
    <citation type="submission" date="2018-08" db="EMBL/GenBank/DDBJ databases">
        <title>Genome and evolution of the arbuscular mycorrhizal fungus Diversispora epigaea (formerly Glomus versiforme) and its bacterial endosymbionts.</title>
        <authorList>
            <person name="Sun X."/>
            <person name="Fei Z."/>
            <person name="Harrison M."/>
        </authorList>
    </citation>
    <scope>NUCLEOTIDE SEQUENCE [LARGE SCALE GENOMIC DNA]</scope>
    <source>
        <strain evidence="1 2">IT104</strain>
    </source>
</reference>
<dbReference type="AlphaFoldDB" id="A0A397HNN7"/>